<organism evidence="3 4">
    <name type="scientific">Aeoliella mucimassa</name>
    <dbReference type="NCBI Taxonomy" id="2527972"/>
    <lineage>
        <taxon>Bacteria</taxon>
        <taxon>Pseudomonadati</taxon>
        <taxon>Planctomycetota</taxon>
        <taxon>Planctomycetia</taxon>
        <taxon>Pirellulales</taxon>
        <taxon>Lacipirellulaceae</taxon>
        <taxon>Aeoliella</taxon>
    </lineage>
</organism>
<feature type="chain" id="PRO_5021953103" description="Ice-binding protein C-terminal domain-containing protein" evidence="1">
    <location>
        <begin position="26"/>
        <end position="242"/>
    </location>
</feature>
<reference evidence="3 4" key="1">
    <citation type="submission" date="2019-02" db="EMBL/GenBank/DDBJ databases">
        <title>Deep-cultivation of Planctomycetes and their phenomic and genomic characterization uncovers novel biology.</title>
        <authorList>
            <person name="Wiegand S."/>
            <person name="Jogler M."/>
            <person name="Boedeker C."/>
            <person name="Pinto D."/>
            <person name="Vollmers J."/>
            <person name="Rivas-Marin E."/>
            <person name="Kohn T."/>
            <person name="Peeters S.H."/>
            <person name="Heuer A."/>
            <person name="Rast P."/>
            <person name="Oberbeckmann S."/>
            <person name="Bunk B."/>
            <person name="Jeske O."/>
            <person name="Meyerdierks A."/>
            <person name="Storesund J.E."/>
            <person name="Kallscheuer N."/>
            <person name="Luecker S."/>
            <person name="Lage O.M."/>
            <person name="Pohl T."/>
            <person name="Merkel B.J."/>
            <person name="Hornburger P."/>
            <person name="Mueller R.-W."/>
            <person name="Bruemmer F."/>
            <person name="Labrenz M."/>
            <person name="Spormann A.M."/>
            <person name="Op den Camp H."/>
            <person name="Overmann J."/>
            <person name="Amann R."/>
            <person name="Jetten M.S.M."/>
            <person name="Mascher T."/>
            <person name="Medema M.H."/>
            <person name="Devos D.P."/>
            <person name="Kaster A.-K."/>
            <person name="Ovreas L."/>
            <person name="Rohde M."/>
            <person name="Galperin M.Y."/>
            <person name="Jogler C."/>
        </authorList>
    </citation>
    <scope>NUCLEOTIDE SEQUENCE [LARGE SCALE GENOMIC DNA]</scope>
    <source>
        <strain evidence="3 4">Pan181</strain>
    </source>
</reference>
<dbReference type="RefSeq" id="WP_145247318.1">
    <property type="nucleotide sequence ID" value="NZ_CP036278.1"/>
</dbReference>
<dbReference type="InterPro" id="IPR013424">
    <property type="entry name" value="Ice-binding_C"/>
</dbReference>
<protein>
    <recommendedName>
        <fullName evidence="2">Ice-binding protein C-terminal domain-containing protein</fullName>
    </recommendedName>
</protein>
<feature type="signal peptide" evidence="1">
    <location>
        <begin position="1"/>
        <end position="25"/>
    </location>
</feature>
<dbReference type="KEGG" id="amuc:Pan181_28150"/>
<name>A0A518APF6_9BACT</name>
<sequence precursor="true">MKSTSRYLFLLFTAVTLAAAAPASADLVAADDFDDADATLLDGKAADVGGNWRVTQGGDSLAVQGGALDTTGGGRTAYLDFAEGKVLGAGELLTMEVTTLSPSGNNFFSGGYAGFSFFQGDDGSEVMFIGDTGGGEFWGIDQAVVGSTTLSSNNDPEATAVFTYAFDSGDYSLSIDGVTELSGTGTPNLAVDRFRFVNGNGGDLIMDSLSVDISTQVPEPASVCLLAVAAAGLAFAAKRRAA</sequence>
<evidence type="ECO:0000313" key="3">
    <source>
        <dbReference type="EMBL" id="QDU56605.1"/>
    </source>
</evidence>
<dbReference type="AlphaFoldDB" id="A0A518APF6"/>
<accession>A0A518APF6</accession>
<proteinExistence type="predicted"/>
<evidence type="ECO:0000256" key="1">
    <source>
        <dbReference type="SAM" id="SignalP"/>
    </source>
</evidence>
<keyword evidence="4" id="KW-1185">Reference proteome</keyword>
<dbReference type="Proteomes" id="UP000315750">
    <property type="component" value="Chromosome"/>
</dbReference>
<gene>
    <name evidence="3" type="ORF">Pan181_28150</name>
</gene>
<evidence type="ECO:0000313" key="4">
    <source>
        <dbReference type="Proteomes" id="UP000315750"/>
    </source>
</evidence>
<feature type="domain" description="Ice-binding protein C-terminal" evidence="2">
    <location>
        <begin position="216"/>
        <end position="240"/>
    </location>
</feature>
<dbReference type="EMBL" id="CP036278">
    <property type="protein sequence ID" value="QDU56605.1"/>
    <property type="molecule type" value="Genomic_DNA"/>
</dbReference>
<dbReference type="Pfam" id="PF07589">
    <property type="entry name" value="PEP-CTERM"/>
    <property type="match status" value="1"/>
</dbReference>
<evidence type="ECO:0000259" key="2">
    <source>
        <dbReference type="Pfam" id="PF07589"/>
    </source>
</evidence>
<keyword evidence="1" id="KW-0732">Signal</keyword>